<comment type="caution">
    <text evidence="5">The sequence shown here is derived from an EMBL/GenBank/DDBJ whole genome shotgun (WGS) entry which is preliminary data.</text>
</comment>
<keyword evidence="2" id="KW-1278">Translocase</keyword>
<evidence type="ECO:0000256" key="2">
    <source>
        <dbReference type="ARBA" id="ARBA00022967"/>
    </source>
</evidence>
<gene>
    <name evidence="5" type="ORF">S06H3_64166</name>
</gene>
<dbReference type="InterPro" id="IPR003439">
    <property type="entry name" value="ABC_transporter-like_ATP-bd"/>
</dbReference>
<protein>
    <recommendedName>
        <fullName evidence="4">ABC transporter domain-containing protein</fullName>
    </recommendedName>
</protein>
<evidence type="ECO:0000313" key="5">
    <source>
        <dbReference type="EMBL" id="GAI50811.1"/>
    </source>
</evidence>
<sequence length="97" mass="10807">LKEGEFFALLGPSGCGKTTTLRAIAGLEKIDVGKILFDDEPVTSTEANIHMSPADRDVAMVFQSYAIYPHMSVFDNIAFPLKIKGTKKREEKRSLRF</sequence>
<feature type="domain" description="ABC transporter" evidence="4">
    <location>
        <begin position="1"/>
        <end position="88"/>
    </location>
</feature>
<evidence type="ECO:0000259" key="4">
    <source>
        <dbReference type="Pfam" id="PF00005"/>
    </source>
</evidence>
<keyword evidence="3" id="KW-0472">Membrane</keyword>
<feature type="non-terminal residue" evidence="5">
    <location>
        <position position="1"/>
    </location>
</feature>
<dbReference type="Pfam" id="PF00005">
    <property type="entry name" value="ABC_tran"/>
    <property type="match status" value="1"/>
</dbReference>
<dbReference type="EMBL" id="BARV01042771">
    <property type="protein sequence ID" value="GAI50811.1"/>
    <property type="molecule type" value="Genomic_DNA"/>
</dbReference>
<dbReference type="SUPFAM" id="SSF52540">
    <property type="entry name" value="P-loop containing nucleoside triphosphate hydrolases"/>
    <property type="match status" value="1"/>
</dbReference>
<dbReference type="AlphaFoldDB" id="X1Q7R2"/>
<dbReference type="Gene3D" id="3.40.50.300">
    <property type="entry name" value="P-loop containing nucleotide triphosphate hydrolases"/>
    <property type="match status" value="1"/>
</dbReference>
<name>X1Q7R2_9ZZZZ</name>
<dbReference type="PANTHER" id="PTHR43875">
    <property type="entry name" value="MALTODEXTRIN IMPORT ATP-BINDING PROTEIN MSMX"/>
    <property type="match status" value="1"/>
</dbReference>
<dbReference type="InterPro" id="IPR027417">
    <property type="entry name" value="P-loop_NTPase"/>
</dbReference>
<evidence type="ECO:0000256" key="1">
    <source>
        <dbReference type="ARBA" id="ARBA00022475"/>
    </source>
</evidence>
<dbReference type="GO" id="GO:0005524">
    <property type="term" value="F:ATP binding"/>
    <property type="evidence" value="ECO:0007669"/>
    <property type="project" value="InterPro"/>
</dbReference>
<organism evidence="5">
    <name type="scientific">marine sediment metagenome</name>
    <dbReference type="NCBI Taxonomy" id="412755"/>
    <lineage>
        <taxon>unclassified sequences</taxon>
        <taxon>metagenomes</taxon>
        <taxon>ecological metagenomes</taxon>
    </lineage>
</organism>
<proteinExistence type="predicted"/>
<evidence type="ECO:0000256" key="3">
    <source>
        <dbReference type="ARBA" id="ARBA00023136"/>
    </source>
</evidence>
<dbReference type="PANTHER" id="PTHR43875:SF15">
    <property type="entry name" value="TREHALOSE IMPORT ATP-BINDING PROTEIN SUGC"/>
    <property type="match status" value="1"/>
</dbReference>
<dbReference type="InterPro" id="IPR047641">
    <property type="entry name" value="ABC_transpr_MalK/UgpC-like"/>
</dbReference>
<accession>X1Q7R2</accession>
<reference evidence="5" key="1">
    <citation type="journal article" date="2014" name="Front. Microbiol.">
        <title>High frequency of phylogenetically diverse reductive dehalogenase-homologous genes in deep subseafloor sedimentary metagenomes.</title>
        <authorList>
            <person name="Kawai M."/>
            <person name="Futagami T."/>
            <person name="Toyoda A."/>
            <person name="Takaki Y."/>
            <person name="Nishi S."/>
            <person name="Hori S."/>
            <person name="Arai W."/>
            <person name="Tsubouchi T."/>
            <person name="Morono Y."/>
            <person name="Uchiyama I."/>
            <person name="Ito T."/>
            <person name="Fujiyama A."/>
            <person name="Inagaki F."/>
            <person name="Takami H."/>
        </authorList>
    </citation>
    <scope>NUCLEOTIDE SEQUENCE</scope>
    <source>
        <strain evidence="5">Expedition CK06-06</strain>
    </source>
</reference>
<dbReference type="GO" id="GO:0055052">
    <property type="term" value="C:ATP-binding cassette (ABC) transporter complex, substrate-binding subunit-containing"/>
    <property type="evidence" value="ECO:0007669"/>
    <property type="project" value="TreeGrafter"/>
</dbReference>
<dbReference type="GO" id="GO:0016887">
    <property type="term" value="F:ATP hydrolysis activity"/>
    <property type="evidence" value="ECO:0007669"/>
    <property type="project" value="InterPro"/>
</dbReference>
<keyword evidence="1" id="KW-1003">Cell membrane</keyword>